<feature type="domain" description="Resolvase/invertase-type recombinase catalytic" evidence="2">
    <location>
        <begin position="1"/>
        <end position="124"/>
    </location>
</feature>
<proteinExistence type="inferred from homology"/>
<accession>A0A174DXH1</accession>
<dbReference type="AlphaFoldDB" id="A0A174DXH1"/>
<dbReference type="Proteomes" id="UP000095787">
    <property type="component" value="Unassembled WGS sequence"/>
</dbReference>
<dbReference type="Pfam" id="PF00239">
    <property type="entry name" value="Resolvase"/>
    <property type="match status" value="1"/>
</dbReference>
<dbReference type="PANTHER" id="PTHR30461:SF26">
    <property type="entry name" value="RESOLVASE HOMOLOG YNEB"/>
    <property type="match status" value="1"/>
</dbReference>
<dbReference type="GO" id="GO:0000150">
    <property type="term" value="F:DNA strand exchange activity"/>
    <property type="evidence" value="ECO:0007669"/>
    <property type="project" value="InterPro"/>
</dbReference>
<evidence type="ECO:0000313" key="4">
    <source>
        <dbReference type="Proteomes" id="UP000095787"/>
    </source>
</evidence>
<reference evidence="3 4" key="1">
    <citation type="submission" date="2015-09" db="EMBL/GenBank/DDBJ databases">
        <authorList>
            <consortium name="Pathogen Informatics"/>
        </authorList>
    </citation>
    <scope>NUCLEOTIDE SEQUENCE [LARGE SCALE GENOMIC DNA]</scope>
    <source>
        <strain evidence="3 4">2789STDY5834841</strain>
    </source>
</reference>
<dbReference type="InterPro" id="IPR006119">
    <property type="entry name" value="Resolv_N"/>
</dbReference>
<gene>
    <name evidence="3" type="primary">bin3</name>
    <name evidence="3" type="ORF">ERS852456_02125</name>
</gene>
<dbReference type="InterPro" id="IPR036162">
    <property type="entry name" value="Resolvase-like_N_sf"/>
</dbReference>
<dbReference type="Gene3D" id="3.40.50.1390">
    <property type="entry name" value="Resolvase, N-terminal catalytic domain"/>
    <property type="match status" value="1"/>
</dbReference>
<protein>
    <submittedName>
        <fullName evidence="3">Putative transposon Tn552 DNA-invertase bin3</fullName>
    </submittedName>
</protein>
<evidence type="ECO:0000259" key="2">
    <source>
        <dbReference type="PROSITE" id="PS51736"/>
    </source>
</evidence>
<sequence length="177" mass="20957">MEKNGIKQKNIFVDKQSGKNFERKQYKALLRKLKEGDTLYVESISRFGRNYIEITEQWRYLIRNKKVNVVVMDMPLLDTRPKKDLLGTFIGDLVLYILSYVAESERKNIKRCQAEGIARAKERGVKFGRPQKMSLAEFEERYYKYCSAGYTVKEMAKMFNMSVSSAYRYRSKLKRLK</sequence>
<evidence type="ECO:0000313" key="3">
    <source>
        <dbReference type="EMBL" id="CUO28550.1"/>
    </source>
</evidence>
<dbReference type="InterPro" id="IPR050639">
    <property type="entry name" value="SSR_resolvase"/>
</dbReference>
<dbReference type="PROSITE" id="PS51736">
    <property type="entry name" value="RECOMBINASES_3"/>
    <property type="match status" value="1"/>
</dbReference>
<comment type="similarity">
    <text evidence="1">Belongs to the site-specific recombinase resolvase family.</text>
</comment>
<dbReference type="SMART" id="SM00857">
    <property type="entry name" value="Resolvase"/>
    <property type="match status" value="1"/>
</dbReference>
<dbReference type="GO" id="GO:0003677">
    <property type="term" value="F:DNA binding"/>
    <property type="evidence" value="ECO:0007669"/>
    <property type="project" value="InterPro"/>
</dbReference>
<dbReference type="CDD" id="cd03768">
    <property type="entry name" value="SR_ResInv"/>
    <property type="match status" value="1"/>
</dbReference>
<name>A0A174DXH1_9FIRM</name>
<evidence type="ECO:0000256" key="1">
    <source>
        <dbReference type="ARBA" id="ARBA00009913"/>
    </source>
</evidence>
<dbReference type="EMBL" id="CYZO01000029">
    <property type="protein sequence ID" value="CUO28550.1"/>
    <property type="molecule type" value="Genomic_DNA"/>
</dbReference>
<dbReference type="PANTHER" id="PTHR30461">
    <property type="entry name" value="DNA-INVERTASE FROM LAMBDOID PROPHAGE"/>
    <property type="match status" value="1"/>
</dbReference>
<organism evidence="3 4">
    <name type="scientific">[Ruminococcus] torques</name>
    <dbReference type="NCBI Taxonomy" id="33039"/>
    <lineage>
        <taxon>Bacteria</taxon>
        <taxon>Bacillati</taxon>
        <taxon>Bacillota</taxon>
        <taxon>Clostridia</taxon>
        <taxon>Lachnospirales</taxon>
        <taxon>Lachnospiraceae</taxon>
        <taxon>Mediterraneibacter</taxon>
    </lineage>
</organism>
<dbReference type="SUPFAM" id="SSF53041">
    <property type="entry name" value="Resolvase-like"/>
    <property type="match status" value="1"/>
</dbReference>